<evidence type="ECO:0000313" key="2">
    <source>
        <dbReference type="EMBL" id="UTY39803.1"/>
    </source>
</evidence>
<dbReference type="Proteomes" id="UP001060112">
    <property type="component" value="Chromosome"/>
</dbReference>
<dbReference type="Gene3D" id="3.40.630.30">
    <property type="match status" value="1"/>
</dbReference>
<dbReference type="InterPro" id="IPR000182">
    <property type="entry name" value="GNAT_dom"/>
</dbReference>
<keyword evidence="3" id="KW-1185">Reference proteome</keyword>
<dbReference type="InterPro" id="IPR016181">
    <property type="entry name" value="Acyl_CoA_acyltransferase"/>
</dbReference>
<feature type="domain" description="N-acetyltransferase" evidence="1">
    <location>
        <begin position="3"/>
        <end position="164"/>
    </location>
</feature>
<protein>
    <submittedName>
        <fullName evidence="2">GNAT family N-acetyltransferase</fullName>
    </submittedName>
</protein>
<proteinExistence type="predicted"/>
<dbReference type="PANTHER" id="PTHR43072:SF8">
    <property type="entry name" value="ACYLTRANSFERASE FABY-RELATED"/>
    <property type="match status" value="1"/>
</dbReference>
<organism evidence="2 3">
    <name type="scientific">Allocoprobacillus halotolerans</name>
    <dbReference type="NCBI Taxonomy" id="2944914"/>
    <lineage>
        <taxon>Bacteria</taxon>
        <taxon>Bacillati</taxon>
        <taxon>Bacillota</taxon>
        <taxon>Erysipelotrichia</taxon>
        <taxon>Erysipelotrichales</taxon>
        <taxon>Erysipelotrichaceae</taxon>
        <taxon>Allocoprobacillus</taxon>
    </lineage>
</organism>
<dbReference type="EMBL" id="CP101620">
    <property type="protein sequence ID" value="UTY39803.1"/>
    <property type="molecule type" value="Genomic_DNA"/>
</dbReference>
<dbReference type="PROSITE" id="PS51186">
    <property type="entry name" value="GNAT"/>
    <property type="match status" value="1"/>
</dbReference>
<evidence type="ECO:0000259" key="1">
    <source>
        <dbReference type="PROSITE" id="PS51186"/>
    </source>
</evidence>
<sequence length="193" mass="22373">MSVNIKVATLEDAQDILNIYAPYVQTTNITFEYDEPTLQEMTNRIKNTLERYPYLVAMVDQKVVGYAYASPFASRAAYQWGSELSIYLDAHYHGRAIGQKLYQSMLALLKAMHIQHVYACITHPNIKSEKFHETFDFTYIGCFHHAGFKFNQWHDVIWMEKTIGDEENVQPVIPFPSLSREQIESCLGLCYDK</sequence>
<evidence type="ECO:0000313" key="3">
    <source>
        <dbReference type="Proteomes" id="UP001060112"/>
    </source>
</evidence>
<name>A0ABY5I368_9FIRM</name>
<dbReference type="SUPFAM" id="SSF55729">
    <property type="entry name" value="Acyl-CoA N-acyltransferases (Nat)"/>
    <property type="match status" value="1"/>
</dbReference>
<accession>A0ABY5I368</accession>
<dbReference type="PANTHER" id="PTHR43072">
    <property type="entry name" value="N-ACETYLTRANSFERASE"/>
    <property type="match status" value="1"/>
</dbReference>
<dbReference type="Pfam" id="PF13420">
    <property type="entry name" value="Acetyltransf_4"/>
    <property type="match status" value="1"/>
</dbReference>
<dbReference type="CDD" id="cd04301">
    <property type="entry name" value="NAT_SF"/>
    <property type="match status" value="1"/>
</dbReference>
<reference evidence="2" key="1">
    <citation type="submission" date="2022-07" db="EMBL/GenBank/DDBJ databases">
        <title>Faecal culturing of patients with breast cancer.</title>
        <authorList>
            <person name="Teng N.M.Y."/>
            <person name="Kiu R."/>
            <person name="Evans R."/>
            <person name="Baker D.J."/>
            <person name="Zenner C."/>
            <person name="Robinson S.D."/>
            <person name="Hall L.J."/>
        </authorList>
    </citation>
    <scope>NUCLEOTIDE SEQUENCE</scope>
    <source>
        <strain evidence="2">LH1062</strain>
    </source>
</reference>
<dbReference type="RefSeq" id="WP_290141208.1">
    <property type="nucleotide sequence ID" value="NZ_CP101620.1"/>
</dbReference>
<gene>
    <name evidence="2" type="ORF">NMU03_03060</name>
</gene>